<dbReference type="Gene3D" id="2.40.110.10">
    <property type="entry name" value="Butyryl-CoA Dehydrogenase, subunit A, domain 2"/>
    <property type="match status" value="1"/>
</dbReference>
<dbReference type="RefSeq" id="WP_338176300.1">
    <property type="nucleotide sequence ID" value="NZ_JAEKNQ010000010.1"/>
</dbReference>
<accession>A0A934KBS8</accession>
<feature type="domain" description="Acyl-CoA oxidase/dehydrogenase middle" evidence="8">
    <location>
        <begin position="122"/>
        <end position="215"/>
    </location>
</feature>
<dbReference type="InterPro" id="IPR046373">
    <property type="entry name" value="Acyl-CoA_Oxase/DH_mid-dom_sf"/>
</dbReference>
<dbReference type="AlphaFoldDB" id="A0A934KBS8"/>
<dbReference type="Pfam" id="PF00441">
    <property type="entry name" value="Acyl-CoA_dh_1"/>
    <property type="match status" value="1"/>
</dbReference>
<dbReference type="Pfam" id="PF02771">
    <property type="entry name" value="Acyl-CoA_dh_N"/>
    <property type="match status" value="1"/>
</dbReference>
<organism evidence="10 11">
    <name type="scientific">Candidatus Dormiibacter inghamiae</name>
    <dbReference type="NCBI Taxonomy" id="3127013"/>
    <lineage>
        <taxon>Bacteria</taxon>
        <taxon>Bacillati</taxon>
        <taxon>Candidatus Dormiibacterota</taxon>
        <taxon>Candidatus Dormibacteria</taxon>
        <taxon>Candidatus Dormibacterales</taxon>
        <taxon>Candidatus Dormibacteraceae</taxon>
        <taxon>Candidatus Dormiibacter</taxon>
    </lineage>
</organism>
<evidence type="ECO:0000256" key="1">
    <source>
        <dbReference type="ARBA" id="ARBA00001974"/>
    </source>
</evidence>
<comment type="cofactor">
    <cofactor evidence="1 6">
        <name>FAD</name>
        <dbReference type="ChEBI" id="CHEBI:57692"/>
    </cofactor>
</comment>
<dbReference type="GO" id="GO:0050660">
    <property type="term" value="F:flavin adenine dinucleotide binding"/>
    <property type="evidence" value="ECO:0007669"/>
    <property type="project" value="InterPro"/>
</dbReference>
<feature type="domain" description="Acyl-CoA dehydrogenase/oxidase C-terminal" evidence="7">
    <location>
        <begin position="228"/>
        <end position="377"/>
    </location>
</feature>
<dbReference type="PANTHER" id="PTHR43884">
    <property type="entry name" value="ACYL-COA DEHYDROGENASE"/>
    <property type="match status" value="1"/>
</dbReference>
<dbReference type="Gene3D" id="1.10.540.10">
    <property type="entry name" value="Acyl-CoA dehydrogenase/oxidase, N-terminal domain"/>
    <property type="match status" value="1"/>
</dbReference>
<evidence type="ECO:0000259" key="7">
    <source>
        <dbReference type="Pfam" id="PF00441"/>
    </source>
</evidence>
<dbReference type="InterPro" id="IPR037069">
    <property type="entry name" value="AcylCoA_DH/ox_N_sf"/>
</dbReference>
<evidence type="ECO:0000259" key="9">
    <source>
        <dbReference type="Pfam" id="PF02771"/>
    </source>
</evidence>
<dbReference type="InterPro" id="IPR036250">
    <property type="entry name" value="AcylCo_DH-like_C"/>
</dbReference>
<dbReference type="FunFam" id="2.40.110.10:FF:000009">
    <property type="entry name" value="Acyl-CoA dehydrogenase"/>
    <property type="match status" value="1"/>
</dbReference>
<dbReference type="SUPFAM" id="SSF56645">
    <property type="entry name" value="Acyl-CoA dehydrogenase NM domain-like"/>
    <property type="match status" value="1"/>
</dbReference>
<dbReference type="Proteomes" id="UP000620075">
    <property type="component" value="Unassembled WGS sequence"/>
</dbReference>
<dbReference type="FunFam" id="1.10.540.10:FF:000002">
    <property type="entry name" value="Acyl-CoA dehydrogenase FadE19"/>
    <property type="match status" value="1"/>
</dbReference>
<keyword evidence="5 6" id="KW-0560">Oxidoreductase</keyword>
<dbReference type="SUPFAM" id="SSF47203">
    <property type="entry name" value="Acyl-CoA dehydrogenase C-terminal domain-like"/>
    <property type="match status" value="1"/>
</dbReference>
<sequence>MQLEPSAEQLVVRDAVRDFAEAEVRPKAAAIDSEHAFPRDILRRAAELGLMGMLVPRQYGGAGLDHLSFTLAVEELARACASTAVIMDVHNSVASEPIVLFGSEPQKQRWLPALAGGSTLGGFALTEPGSGSDAAALNTSARRVGQDWVLNGTKVFITNVGEAGLYLVFARTAEEGAAGISAFLVPAESAGLKVGQVFRKMGLNGSVTGELVLEEAKVPAANLLGPEGGGFAIAMRALDSGRIGISGQALGIARAVLEGALDYTRRRHLSGRQVALDQGVSFVLADLATLLTAGRQLAHNAASLCSAGRPFTREAAMAKLFCTDLAMEVASQGLDLAGCHGYLSDQPFERHFRDAKALQIYEGTNQIQRLVIARSLLRGRP</sequence>
<evidence type="ECO:0000256" key="4">
    <source>
        <dbReference type="ARBA" id="ARBA00022827"/>
    </source>
</evidence>
<dbReference type="Pfam" id="PF02770">
    <property type="entry name" value="Acyl-CoA_dh_M"/>
    <property type="match status" value="1"/>
</dbReference>
<dbReference type="InterPro" id="IPR006089">
    <property type="entry name" value="Acyl-CoA_DH_CS"/>
</dbReference>
<comment type="caution">
    <text evidence="10">The sequence shown here is derived from an EMBL/GenBank/DDBJ whole genome shotgun (WGS) entry which is preliminary data.</text>
</comment>
<dbReference type="InterPro" id="IPR006091">
    <property type="entry name" value="Acyl-CoA_Oxase/DH_mid-dom"/>
</dbReference>
<feature type="domain" description="Acyl-CoA dehydrogenase/oxidase N-terminal" evidence="9">
    <location>
        <begin position="7"/>
        <end position="117"/>
    </location>
</feature>
<name>A0A934KBS8_9BACT</name>
<evidence type="ECO:0000256" key="5">
    <source>
        <dbReference type="ARBA" id="ARBA00023002"/>
    </source>
</evidence>
<dbReference type="EMBL" id="JAEKNQ010000010">
    <property type="protein sequence ID" value="MBJ7601915.1"/>
    <property type="molecule type" value="Genomic_DNA"/>
</dbReference>
<dbReference type="InterPro" id="IPR009100">
    <property type="entry name" value="AcylCoA_DH/oxidase_NM_dom_sf"/>
</dbReference>
<gene>
    <name evidence="10" type="ORF">JF888_01745</name>
</gene>
<evidence type="ECO:0000313" key="10">
    <source>
        <dbReference type="EMBL" id="MBJ7601915.1"/>
    </source>
</evidence>
<dbReference type="PIRSF" id="PIRSF016578">
    <property type="entry name" value="HsaA"/>
    <property type="match status" value="1"/>
</dbReference>
<dbReference type="Gene3D" id="1.20.140.10">
    <property type="entry name" value="Butyryl-CoA Dehydrogenase, subunit A, domain 3"/>
    <property type="match status" value="1"/>
</dbReference>
<reference evidence="10 11" key="1">
    <citation type="submission" date="2020-10" db="EMBL/GenBank/DDBJ databases">
        <title>Ca. Dormibacterota MAGs.</title>
        <authorList>
            <person name="Montgomery K."/>
        </authorList>
    </citation>
    <scope>NUCLEOTIDE SEQUENCE [LARGE SCALE GENOMIC DNA]</scope>
    <source>
        <strain evidence="10">SC8811_S16_3</strain>
    </source>
</reference>
<dbReference type="FunFam" id="1.20.140.10:FF:000004">
    <property type="entry name" value="Acyl-CoA dehydrogenase FadE25"/>
    <property type="match status" value="1"/>
</dbReference>
<evidence type="ECO:0000256" key="6">
    <source>
        <dbReference type="RuleBase" id="RU362125"/>
    </source>
</evidence>
<dbReference type="PANTHER" id="PTHR43884:SF12">
    <property type="entry name" value="ISOVALERYL-COA DEHYDROGENASE, MITOCHONDRIAL-RELATED"/>
    <property type="match status" value="1"/>
</dbReference>
<keyword evidence="4 6" id="KW-0274">FAD</keyword>
<dbReference type="GO" id="GO:0003995">
    <property type="term" value="F:acyl-CoA dehydrogenase activity"/>
    <property type="evidence" value="ECO:0007669"/>
    <property type="project" value="InterPro"/>
</dbReference>
<keyword evidence="3 6" id="KW-0285">Flavoprotein</keyword>
<evidence type="ECO:0000256" key="3">
    <source>
        <dbReference type="ARBA" id="ARBA00022630"/>
    </source>
</evidence>
<dbReference type="InterPro" id="IPR009075">
    <property type="entry name" value="AcylCo_DH/oxidase_C"/>
</dbReference>
<evidence type="ECO:0000256" key="2">
    <source>
        <dbReference type="ARBA" id="ARBA00009347"/>
    </source>
</evidence>
<evidence type="ECO:0000313" key="11">
    <source>
        <dbReference type="Proteomes" id="UP000620075"/>
    </source>
</evidence>
<proteinExistence type="inferred from homology"/>
<protein>
    <submittedName>
        <fullName evidence="10">Acyl-CoA dehydrogenase family protein</fullName>
    </submittedName>
</protein>
<evidence type="ECO:0000259" key="8">
    <source>
        <dbReference type="Pfam" id="PF02770"/>
    </source>
</evidence>
<dbReference type="InterPro" id="IPR013786">
    <property type="entry name" value="AcylCoA_DH/ox_N"/>
</dbReference>
<comment type="similarity">
    <text evidence="2 6">Belongs to the acyl-CoA dehydrogenase family.</text>
</comment>
<dbReference type="PROSITE" id="PS00072">
    <property type="entry name" value="ACYL_COA_DH_1"/>
    <property type="match status" value="1"/>
</dbReference>